<dbReference type="Proteomes" id="UP000746503">
    <property type="component" value="Unassembled WGS sequence"/>
</dbReference>
<dbReference type="EMBL" id="JAAVJB010000026">
    <property type="protein sequence ID" value="NJP65808.1"/>
    <property type="molecule type" value="Genomic_DNA"/>
</dbReference>
<comment type="caution">
    <text evidence="2">The sequence shown here is derived from an EMBL/GenBank/DDBJ whole genome shotgun (WGS) entry which is preliminary data.</text>
</comment>
<dbReference type="InterPro" id="IPR002513">
    <property type="entry name" value="Tn3_Tnp_DDE_dom"/>
</dbReference>
<evidence type="ECO:0000259" key="1">
    <source>
        <dbReference type="Pfam" id="PF01526"/>
    </source>
</evidence>
<protein>
    <submittedName>
        <fullName evidence="2">Transposase</fullName>
    </submittedName>
</protein>
<feature type="domain" description="Tn3 transposase DDE" evidence="1">
    <location>
        <begin position="2"/>
        <end position="99"/>
    </location>
</feature>
<evidence type="ECO:0000313" key="2">
    <source>
        <dbReference type="EMBL" id="NJP65808.1"/>
    </source>
</evidence>
<proteinExistence type="predicted"/>
<name>A0ABX1AMG1_9ACTN</name>
<reference evidence="2 3" key="1">
    <citation type="submission" date="2020-03" db="EMBL/GenBank/DDBJ databases">
        <title>Draft genome of Streptomyces sp. ventii, isolated from the Axial Seamount in the Pacific Ocean, and resequencing of the two type strains Streptomyces lonarensis strain NCL 716 and Streptomyces bohaiensis strain 11A07.</title>
        <authorList>
            <person name="Loughran R.M."/>
            <person name="Pfannmuller K.M."/>
            <person name="Wasson B.J."/>
            <person name="Deadmond M.C."/>
            <person name="Paddock B.E."/>
            <person name="Koyack M.J."/>
            <person name="Gallegos D.A."/>
            <person name="Mitchell E.A."/>
            <person name="Ushijima B."/>
            <person name="Saw J.H."/>
            <person name="Mcphail K.L."/>
            <person name="Videau P."/>
        </authorList>
    </citation>
    <scope>NUCLEOTIDE SEQUENCE [LARGE SCALE GENOMIC DNA]</scope>
    <source>
        <strain evidence="3">5675061</strain>
    </source>
</reference>
<sequence length="127" mass="14370">MRDRDLRREVQEGLNVVEGWNGANDIIFFGTSCELSSNRRDQQELSVLALHLLHMALVFVNTLMIQDMLADPEWADVLTDEDKRALTPLFWMHIQPYGEVRLNMGSRLQLAVPAATDPEPEPEPAAA</sequence>
<accession>A0ABX1AMG1</accession>
<dbReference type="Pfam" id="PF01526">
    <property type="entry name" value="DDE_Tnp_Tn3"/>
    <property type="match status" value="1"/>
</dbReference>
<keyword evidence="3" id="KW-1185">Reference proteome</keyword>
<gene>
    <name evidence="2" type="ORF">HCJ92_05760</name>
</gene>
<evidence type="ECO:0000313" key="3">
    <source>
        <dbReference type="Proteomes" id="UP000746503"/>
    </source>
</evidence>
<organism evidence="2 3">
    <name type="scientific">Streptomyces spiramenti</name>
    <dbReference type="NCBI Taxonomy" id="2720606"/>
    <lineage>
        <taxon>Bacteria</taxon>
        <taxon>Bacillati</taxon>
        <taxon>Actinomycetota</taxon>
        <taxon>Actinomycetes</taxon>
        <taxon>Kitasatosporales</taxon>
        <taxon>Streptomycetaceae</taxon>
        <taxon>Streptomyces</taxon>
    </lineage>
</organism>